<proteinExistence type="predicted"/>
<dbReference type="SUPFAM" id="SSF50998">
    <property type="entry name" value="Quinoprotein alcohol dehydrogenase-like"/>
    <property type="match status" value="1"/>
</dbReference>
<reference evidence="1 2" key="1">
    <citation type="submission" date="2020-08" db="EMBL/GenBank/DDBJ databases">
        <title>Genemic of Streptomyces polyaspartic.</title>
        <authorList>
            <person name="Liu W."/>
        </authorList>
    </citation>
    <scope>NUCLEOTIDE SEQUENCE [LARGE SCALE GENOMIC DNA]</scope>
    <source>
        <strain evidence="1 2">TRM66268-LWL</strain>
    </source>
</reference>
<accession>A0ABR7SEI4</accession>
<dbReference type="InterPro" id="IPR015943">
    <property type="entry name" value="WD40/YVTN_repeat-like_dom_sf"/>
</dbReference>
<dbReference type="Gene3D" id="2.130.10.10">
    <property type="entry name" value="YVTN repeat-like/Quinoprotein amine dehydrogenase"/>
    <property type="match status" value="1"/>
</dbReference>
<comment type="caution">
    <text evidence="1">The sequence shown here is derived from an EMBL/GenBank/DDBJ whole genome shotgun (WGS) entry which is preliminary data.</text>
</comment>
<keyword evidence="2" id="KW-1185">Reference proteome</keyword>
<gene>
    <name evidence="1" type="ORF">H9Y04_11990</name>
</gene>
<dbReference type="Proteomes" id="UP000642284">
    <property type="component" value="Unassembled WGS sequence"/>
</dbReference>
<organism evidence="1 2">
    <name type="scientific">Streptomyces polyasparticus</name>
    <dbReference type="NCBI Taxonomy" id="2767826"/>
    <lineage>
        <taxon>Bacteria</taxon>
        <taxon>Bacillati</taxon>
        <taxon>Actinomycetota</taxon>
        <taxon>Actinomycetes</taxon>
        <taxon>Kitasatosporales</taxon>
        <taxon>Streptomycetaceae</taxon>
        <taxon>Streptomyces</taxon>
    </lineage>
</organism>
<evidence type="ECO:0008006" key="3">
    <source>
        <dbReference type="Google" id="ProtNLM"/>
    </source>
</evidence>
<dbReference type="InterPro" id="IPR011047">
    <property type="entry name" value="Quinoprotein_ADH-like_sf"/>
</dbReference>
<dbReference type="PROSITE" id="PS51257">
    <property type="entry name" value="PROKAR_LIPOPROTEIN"/>
    <property type="match status" value="1"/>
</dbReference>
<dbReference type="EMBL" id="JACTVJ010000005">
    <property type="protein sequence ID" value="MBC9713289.1"/>
    <property type="molecule type" value="Genomic_DNA"/>
</dbReference>
<dbReference type="RefSeq" id="WP_187813717.1">
    <property type="nucleotide sequence ID" value="NZ_JACTVJ010000005.1"/>
</dbReference>
<protein>
    <recommendedName>
        <fullName evidence="3">Pyrroloquinoline-quinone binding quinoprotein</fullName>
    </recommendedName>
</protein>
<evidence type="ECO:0000313" key="1">
    <source>
        <dbReference type="EMBL" id="MBC9713289.1"/>
    </source>
</evidence>
<name>A0ABR7SEI4_9ACTN</name>
<evidence type="ECO:0000313" key="2">
    <source>
        <dbReference type="Proteomes" id="UP000642284"/>
    </source>
</evidence>
<sequence length="442" mass="48622">MQRSFRQGLLIALICVLVAGCFVPPHPAFGDGESVPEETARVLLPVHPRRDGTWVVNSPRAGLLGQDRTLALRGTEDSPGRRLTLPAEFALISDRPGTAHSALVRDLNMVLVGGREGHPGPSAIAGVDLQRGRLSWRHELPPGSRVLMGQESFERVLASTCRSGSCRVTAWEVWSGRRLWSRELPGAEQVLDGCHADGFLLSPGDDCGPFVVTRERVGRLDTEQGKPYWIAQVKPPRQGRIDRIMGQDRQVVMATAPAEGSCRATVLASRDPYTEGVDGWQHSFVWHQPQAPLDPHTGCRWDRALPLLFGTTLVLPDVRGTLVATPYHRFGTSQRLAPGEYLYTNGTLPLIIRSASRPDRLLHPRPGERVRPRGLSPAARMVARDFWQDGERLRLFGWKGETLWEGRSTCRAFSPAPPMKSGSSVLYCDGDDLVTVSPAPSD</sequence>